<sequence length="50" mass="5700">MFSLESNPALYSRSTIMQHYDSRHSTAGPSRIPMIHTTLMRGIYAKNARC</sequence>
<evidence type="ECO:0000313" key="1">
    <source>
        <dbReference type="EMBL" id="CCX29877.1"/>
    </source>
</evidence>
<name>U4LEC1_PYROM</name>
<keyword evidence="2" id="KW-1185">Reference proteome</keyword>
<accession>U4LEC1</accession>
<reference evidence="1 2" key="1">
    <citation type="journal article" date="2013" name="PLoS Genet.">
        <title>The genome and development-dependent transcriptomes of Pyronema confluens: a window into fungal evolution.</title>
        <authorList>
            <person name="Traeger S."/>
            <person name="Altegoer F."/>
            <person name="Freitag M."/>
            <person name="Gabaldon T."/>
            <person name="Kempken F."/>
            <person name="Kumar A."/>
            <person name="Marcet-Houben M."/>
            <person name="Poggeler S."/>
            <person name="Stajich J.E."/>
            <person name="Nowrousian M."/>
        </authorList>
    </citation>
    <scope>NUCLEOTIDE SEQUENCE [LARGE SCALE GENOMIC DNA]</scope>
    <source>
        <strain evidence="2">CBS 100304</strain>
        <tissue evidence="1">Vegetative mycelium</tissue>
    </source>
</reference>
<dbReference type="Proteomes" id="UP000018144">
    <property type="component" value="Unassembled WGS sequence"/>
</dbReference>
<organism evidence="1 2">
    <name type="scientific">Pyronema omphalodes (strain CBS 100304)</name>
    <name type="common">Pyronema confluens</name>
    <dbReference type="NCBI Taxonomy" id="1076935"/>
    <lineage>
        <taxon>Eukaryota</taxon>
        <taxon>Fungi</taxon>
        <taxon>Dikarya</taxon>
        <taxon>Ascomycota</taxon>
        <taxon>Pezizomycotina</taxon>
        <taxon>Pezizomycetes</taxon>
        <taxon>Pezizales</taxon>
        <taxon>Pyronemataceae</taxon>
        <taxon>Pyronema</taxon>
    </lineage>
</organism>
<proteinExistence type="predicted"/>
<dbReference type="AlphaFoldDB" id="U4LEC1"/>
<protein>
    <submittedName>
        <fullName evidence="1">Uncharacterized protein</fullName>
    </submittedName>
</protein>
<gene>
    <name evidence="1" type="ORF">PCON_07674</name>
</gene>
<dbReference type="EMBL" id="HF935391">
    <property type="protein sequence ID" value="CCX29877.1"/>
    <property type="molecule type" value="Genomic_DNA"/>
</dbReference>
<evidence type="ECO:0000313" key="2">
    <source>
        <dbReference type="Proteomes" id="UP000018144"/>
    </source>
</evidence>